<dbReference type="HOGENOM" id="CLU_1949609_0_0_1"/>
<feature type="compositionally biased region" description="Polar residues" evidence="1">
    <location>
        <begin position="66"/>
        <end position="84"/>
    </location>
</feature>
<protein>
    <submittedName>
        <fullName evidence="3">Piso0_002970 protein</fullName>
    </submittedName>
</protein>
<dbReference type="InParanoid" id="G8YGU1"/>
<dbReference type="EMBL" id="FO082053">
    <property type="protein sequence ID" value="CCE79878.1"/>
    <property type="molecule type" value="Genomic_DNA"/>
</dbReference>
<evidence type="ECO:0000313" key="4">
    <source>
        <dbReference type="Proteomes" id="UP000005222"/>
    </source>
</evidence>
<dbReference type="Proteomes" id="UP000005222">
    <property type="component" value="Chromosome H"/>
</dbReference>
<name>G8YGU1_PICSO</name>
<proteinExistence type="predicted"/>
<evidence type="ECO:0000256" key="1">
    <source>
        <dbReference type="SAM" id="MobiDB-lite"/>
    </source>
</evidence>
<keyword evidence="4" id="KW-1185">Reference proteome</keyword>
<dbReference type="Proteomes" id="UP000005222">
    <property type="component" value="Chromosome G"/>
</dbReference>
<accession>G8YGU1</accession>
<organism evidence="3 4">
    <name type="scientific">Pichia sorbitophila (strain ATCC MYA-4447 / BCRC 22081 / CBS 7064 / NBRC 10061 / NRRL Y-12695)</name>
    <name type="common">Hybrid yeast</name>
    <dbReference type="NCBI Taxonomy" id="559304"/>
    <lineage>
        <taxon>Eukaryota</taxon>
        <taxon>Fungi</taxon>
        <taxon>Dikarya</taxon>
        <taxon>Ascomycota</taxon>
        <taxon>Saccharomycotina</taxon>
        <taxon>Pichiomycetes</taxon>
        <taxon>Debaryomycetaceae</taxon>
        <taxon>Millerozyma</taxon>
    </lineage>
</organism>
<evidence type="ECO:0000313" key="3">
    <source>
        <dbReference type="EMBL" id="CCE80643.1"/>
    </source>
</evidence>
<reference evidence="3" key="1">
    <citation type="submission" date="2011-10" db="EMBL/GenBank/DDBJ databases">
        <authorList>
            <person name="Genoscope - CEA"/>
        </authorList>
    </citation>
    <scope>NUCLEOTIDE SEQUENCE</scope>
</reference>
<feature type="region of interest" description="Disordered" evidence="1">
    <location>
        <begin position="29"/>
        <end position="103"/>
    </location>
</feature>
<feature type="compositionally biased region" description="Basic residues" evidence="1">
    <location>
        <begin position="39"/>
        <end position="54"/>
    </location>
</feature>
<dbReference type="AlphaFoldDB" id="G8YGU1"/>
<gene>
    <name evidence="3" type="primary">Piso0_002970</name>
    <name evidence="2" type="ORF">GNLVRS01_PISO0G02030g</name>
    <name evidence="3" type="ORF">GNLVRS01_PISO0H02031g</name>
</gene>
<sequence>MVWYSGFSRNLNDHMRTVGRVIMFKKPRDKLEGSSAGHGAHHHKRASTRSHKHRADVGHPRRSGSMVVTSSQVLTGRSVRSGQSARAADADKRTHKYASPSNVSLTPYTMNVIVNSGGSNVSVDSESLR</sequence>
<evidence type="ECO:0000313" key="2">
    <source>
        <dbReference type="EMBL" id="CCE79878.1"/>
    </source>
</evidence>
<reference evidence="4" key="2">
    <citation type="journal article" date="2012" name="G3 (Bethesda)">
        <title>Pichia sorbitophila, an interspecies yeast hybrid reveals early steps of genome resolution following polyploidization.</title>
        <authorList>
            <person name="Leh Louis V."/>
            <person name="Despons L."/>
            <person name="Friedrich A."/>
            <person name="Martin T."/>
            <person name="Durrens P."/>
            <person name="Casaregola S."/>
            <person name="Neuveglise C."/>
            <person name="Fairhead C."/>
            <person name="Marck C."/>
            <person name="Cruz J.A."/>
            <person name="Straub M.L."/>
            <person name="Kugler V."/>
            <person name="Sacerdot C."/>
            <person name="Uzunov Z."/>
            <person name="Thierry A."/>
            <person name="Weiss S."/>
            <person name="Bleykasten C."/>
            <person name="De Montigny J."/>
            <person name="Jacques N."/>
            <person name="Jung P."/>
            <person name="Lemaire M."/>
            <person name="Mallet S."/>
            <person name="Morel G."/>
            <person name="Richard G.F."/>
            <person name="Sarkar A."/>
            <person name="Savel G."/>
            <person name="Schacherer J."/>
            <person name="Seret M.L."/>
            <person name="Talla E."/>
            <person name="Samson G."/>
            <person name="Jubin C."/>
            <person name="Poulain J."/>
            <person name="Vacherie B."/>
            <person name="Barbe V."/>
            <person name="Pelletier E."/>
            <person name="Sherman D.J."/>
            <person name="Westhof E."/>
            <person name="Weissenbach J."/>
            <person name="Baret P.V."/>
            <person name="Wincker P."/>
            <person name="Gaillardin C."/>
            <person name="Dujon B."/>
            <person name="Souciet J.L."/>
        </authorList>
    </citation>
    <scope>NUCLEOTIDE SEQUENCE [LARGE SCALE GENOMIC DNA]</scope>
    <source>
        <strain evidence="4">ATCC MYA-4447 / BCRC 22081 / CBS 7064 / NBRC 10061 / NRRL Y-12695</strain>
    </source>
</reference>
<dbReference type="EMBL" id="FO082052">
    <property type="protein sequence ID" value="CCE80643.1"/>
    <property type="molecule type" value="Genomic_DNA"/>
</dbReference>